<gene>
    <name evidence="1" type="ORF">Cha6605_2874</name>
</gene>
<dbReference type="EMBL" id="CP003600">
    <property type="protein sequence ID" value="AFY93910.1"/>
    <property type="molecule type" value="Genomic_DNA"/>
</dbReference>
<dbReference type="STRING" id="1173020.Cha6605_2874"/>
<dbReference type="RefSeq" id="WP_015160055.1">
    <property type="nucleotide sequence ID" value="NC_019697.1"/>
</dbReference>
<keyword evidence="2" id="KW-1185">Reference proteome</keyword>
<reference evidence="1 2" key="1">
    <citation type="submission" date="2012-05" db="EMBL/GenBank/DDBJ databases">
        <title>Finished chromosome of genome of Chamaesiphon sp. PCC 6605.</title>
        <authorList>
            <consortium name="US DOE Joint Genome Institute"/>
            <person name="Gugger M."/>
            <person name="Coursin T."/>
            <person name="Rippka R."/>
            <person name="Tandeau De Marsac N."/>
            <person name="Huntemann M."/>
            <person name="Wei C.-L."/>
            <person name="Han J."/>
            <person name="Detter J.C."/>
            <person name="Han C."/>
            <person name="Tapia R."/>
            <person name="Chen A."/>
            <person name="Kyrpides N."/>
            <person name="Mavromatis K."/>
            <person name="Markowitz V."/>
            <person name="Szeto E."/>
            <person name="Ivanova N."/>
            <person name="Pagani I."/>
            <person name="Pati A."/>
            <person name="Goodwin L."/>
            <person name="Nordberg H.P."/>
            <person name="Cantor M.N."/>
            <person name="Hua S.X."/>
            <person name="Woyke T."/>
            <person name="Kerfeld C.A."/>
        </authorList>
    </citation>
    <scope>NUCLEOTIDE SEQUENCE [LARGE SCALE GENOMIC DNA]</scope>
    <source>
        <strain evidence="2">ATCC 27169 / PCC 6605</strain>
    </source>
</reference>
<dbReference type="eggNOG" id="COG3637">
    <property type="taxonomic scope" value="Bacteria"/>
</dbReference>
<name>K9UGG8_CHAP6</name>
<proteinExistence type="predicted"/>
<dbReference type="OrthoDB" id="9819387at2"/>
<organism evidence="1 2">
    <name type="scientific">Chamaesiphon minutus (strain ATCC 27169 / PCC 6605)</name>
    <dbReference type="NCBI Taxonomy" id="1173020"/>
    <lineage>
        <taxon>Bacteria</taxon>
        <taxon>Bacillati</taxon>
        <taxon>Cyanobacteriota</taxon>
        <taxon>Cyanophyceae</taxon>
        <taxon>Gomontiellales</taxon>
        <taxon>Chamaesiphonaceae</taxon>
        <taxon>Chamaesiphon</taxon>
    </lineage>
</organism>
<sequence length="327" mass="36305">MMPPKISRTISATIAITSILTFFCYKGCANERRVETPIQTLSRTITRSSSISIAQNPNVPTPEQLNRQRDAERVLKDGENLRREIRERGFDSNLEQRVQEQINKVRESGSDPQKVREADSELTRLRQQNNRFPYYYYDPFYPYYSTPGQIIFSPGYIYPPTVPAEDRIAERNSQSTSSTQLFGSAGFTNGGIAPSIGVRYNYIGLEVGALFNQDSLPGAVNDFALPSNFFFNDLGVKKLSPQWGLDLLGFVDVAPRVSAYGSVGLYFQNVGRIAQSQATNELFKQTNITNTTGAVGGGVVYSPSESVSFGLGYHSIRGVNVRVGINF</sequence>
<dbReference type="AlphaFoldDB" id="K9UGG8"/>
<dbReference type="KEGG" id="cmp:Cha6605_2874"/>
<evidence type="ECO:0000313" key="1">
    <source>
        <dbReference type="EMBL" id="AFY93910.1"/>
    </source>
</evidence>
<dbReference type="Proteomes" id="UP000010366">
    <property type="component" value="Chromosome"/>
</dbReference>
<protein>
    <submittedName>
        <fullName evidence="1">Opacity protein</fullName>
    </submittedName>
</protein>
<accession>K9UGG8</accession>
<evidence type="ECO:0000313" key="2">
    <source>
        <dbReference type="Proteomes" id="UP000010366"/>
    </source>
</evidence>
<dbReference type="HOGENOM" id="CLU_849141_0_0_3"/>